<reference evidence="7" key="1">
    <citation type="submission" date="2025-08" db="UniProtKB">
        <authorList>
            <consortium name="RefSeq"/>
        </authorList>
    </citation>
    <scope>IDENTIFICATION</scope>
</reference>
<dbReference type="OrthoDB" id="10045817at2759"/>
<evidence type="ECO:0000256" key="5">
    <source>
        <dbReference type="SAM" id="MobiDB-lite"/>
    </source>
</evidence>
<evidence type="ECO:0000313" key="6">
    <source>
        <dbReference type="Proteomes" id="UP000694845"/>
    </source>
</evidence>
<protein>
    <recommendedName>
        <fullName evidence="1">Oxidative stress-responsive serine-rich protein 1</fullName>
    </recommendedName>
    <alternativeName>
        <fullName evidence="4">Oxidative stress-responsive protein 1</fullName>
    </alternativeName>
    <alternativeName>
        <fullName evidence="3">Peroxide-inducible transcript 1 protein</fullName>
    </alternativeName>
</protein>
<proteinExistence type="predicted"/>
<dbReference type="PANTHER" id="PTHR31383:SF2">
    <property type="entry name" value="OXIDATIVE STRESS-RESPONSIVE SERINE-RICH PROTEIN 1"/>
    <property type="match status" value="1"/>
</dbReference>
<name>A0A8B7YMA1_ACAPL</name>
<dbReference type="KEGG" id="aplc:110980320"/>
<feature type="region of interest" description="Disordered" evidence="5">
    <location>
        <begin position="264"/>
        <end position="289"/>
    </location>
</feature>
<dbReference type="AlphaFoldDB" id="A0A8B7YMA1"/>
<keyword evidence="6" id="KW-1185">Reference proteome</keyword>
<dbReference type="RefSeq" id="XP_022092596.1">
    <property type="nucleotide sequence ID" value="XM_022236904.1"/>
</dbReference>
<accession>A0A8B7YMA1</accession>
<evidence type="ECO:0000256" key="3">
    <source>
        <dbReference type="ARBA" id="ARBA00029721"/>
    </source>
</evidence>
<keyword evidence="2" id="KW-0597">Phosphoprotein</keyword>
<dbReference type="InterPro" id="IPR008494">
    <property type="entry name" value="DUF776"/>
</dbReference>
<evidence type="ECO:0000256" key="1">
    <source>
        <dbReference type="ARBA" id="ARBA00015005"/>
    </source>
</evidence>
<dbReference type="Proteomes" id="UP000694845">
    <property type="component" value="Unplaced"/>
</dbReference>
<evidence type="ECO:0000256" key="2">
    <source>
        <dbReference type="ARBA" id="ARBA00022553"/>
    </source>
</evidence>
<feature type="region of interest" description="Disordered" evidence="5">
    <location>
        <begin position="106"/>
        <end position="126"/>
    </location>
</feature>
<evidence type="ECO:0000256" key="4">
    <source>
        <dbReference type="ARBA" id="ARBA00031405"/>
    </source>
</evidence>
<gene>
    <name evidence="7" type="primary">LOC110980320</name>
</gene>
<dbReference type="GeneID" id="110980320"/>
<organism evidence="6 7">
    <name type="scientific">Acanthaster planci</name>
    <name type="common">Crown-of-thorns starfish</name>
    <dbReference type="NCBI Taxonomy" id="133434"/>
    <lineage>
        <taxon>Eukaryota</taxon>
        <taxon>Metazoa</taxon>
        <taxon>Echinodermata</taxon>
        <taxon>Eleutherozoa</taxon>
        <taxon>Asterozoa</taxon>
        <taxon>Asteroidea</taxon>
        <taxon>Valvatacea</taxon>
        <taxon>Valvatida</taxon>
        <taxon>Acanthasteridae</taxon>
        <taxon>Acanthaster</taxon>
    </lineage>
</organism>
<sequence length="360" mass="39814">MADENVEDDQLQVMFKKLRVDPAWSSVGSVSLLVPHTEYPVDKPTKARKTGLRRTSLRSVKHKFEPYSTSCCSLGNNFGDSLGATDKGKCKTAICLCSNKTDQKKAEKESEAQTTQDNLKEQETSSFPEELTSACCTRPLICFEAFPLPALPKKSSNWKDKEVFGASSSKLKPLSSFKTLATIEEETVEATAAASSHEWLSETCESVLLPCRCSTASQQCKPSTKPLRRLTRHRKAKLEGRLQSYGSRTFATYRDSARQLIKLGPPSSVQKHAPSAKSPGKPSALKPDLPHQAWTQNLLAINNNNATSSPPRSEFSCSQQARFTPDISFDDTTADDLAGYFENLVHIPKKMSEMAEMMYT</sequence>
<dbReference type="OMA" id="RFTHDIS"/>
<dbReference type="PANTHER" id="PTHR31383">
    <property type="entry name" value="OXIDATIVE STRESS-RESPONSE SERINE-RICH PROTEIN 1"/>
    <property type="match status" value="1"/>
</dbReference>
<dbReference type="GO" id="GO:0070301">
    <property type="term" value="P:cellular response to hydrogen peroxide"/>
    <property type="evidence" value="ECO:0007669"/>
    <property type="project" value="TreeGrafter"/>
</dbReference>
<evidence type="ECO:0000313" key="7">
    <source>
        <dbReference type="RefSeq" id="XP_022092596.1"/>
    </source>
</evidence>